<evidence type="ECO:0000313" key="6">
    <source>
        <dbReference type="EMBL" id="TYL52962.1"/>
    </source>
</evidence>
<feature type="transmembrane region" description="Helical" evidence="5">
    <location>
        <begin position="231"/>
        <end position="256"/>
    </location>
</feature>
<feature type="transmembrane region" description="Helical" evidence="5">
    <location>
        <begin position="139"/>
        <end position="157"/>
    </location>
</feature>
<dbReference type="EMBL" id="VSSB01000001">
    <property type="protein sequence ID" value="TYL52962.1"/>
    <property type="molecule type" value="Genomic_DNA"/>
</dbReference>
<dbReference type="GO" id="GO:0012505">
    <property type="term" value="C:endomembrane system"/>
    <property type="evidence" value="ECO:0007669"/>
    <property type="project" value="UniProtKB-SubCell"/>
</dbReference>
<comment type="subcellular location">
    <subcellularLocation>
        <location evidence="1">Endomembrane system</location>
        <topology evidence="1">Multi-pass membrane protein</topology>
    </subcellularLocation>
</comment>
<dbReference type="Proteomes" id="UP000325243">
    <property type="component" value="Unassembled WGS sequence"/>
</dbReference>
<feature type="transmembrane region" description="Helical" evidence="5">
    <location>
        <begin position="39"/>
        <end position="57"/>
    </location>
</feature>
<keyword evidence="7" id="KW-1185">Reference proteome</keyword>
<evidence type="ECO:0000256" key="5">
    <source>
        <dbReference type="SAM" id="Phobius"/>
    </source>
</evidence>
<evidence type="ECO:0000256" key="1">
    <source>
        <dbReference type="ARBA" id="ARBA00004127"/>
    </source>
</evidence>
<evidence type="ECO:0000256" key="4">
    <source>
        <dbReference type="ARBA" id="ARBA00023136"/>
    </source>
</evidence>
<dbReference type="Gene3D" id="1.20.120.1630">
    <property type="match status" value="1"/>
</dbReference>
<accession>A0A5S4V1X0</accession>
<dbReference type="Pfam" id="PF04191">
    <property type="entry name" value="PEMT"/>
    <property type="match status" value="1"/>
</dbReference>
<feature type="transmembrane region" description="Helical" evidence="5">
    <location>
        <begin position="89"/>
        <end position="111"/>
    </location>
</feature>
<protein>
    <submittedName>
        <fullName evidence="6">Isoprenylcysteine carboxylmethyltransferase family protein</fullName>
    </submittedName>
</protein>
<dbReference type="InterPro" id="IPR007318">
    <property type="entry name" value="Phopholipid_MeTrfase"/>
</dbReference>
<organism evidence="6 7">
    <name type="scientific">Agromyces mariniharenae</name>
    <dbReference type="NCBI Taxonomy" id="2604423"/>
    <lineage>
        <taxon>Bacteria</taxon>
        <taxon>Bacillati</taxon>
        <taxon>Actinomycetota</taxon>
        <taxon>Actinomycetes</taxon>
        <taxon>Micrococcales</taxon>
        <taxon>Microbacteriaceae</taxon>
        <taxon>Agromyces</taxon>
    </lineage>
</organism>
<proteinExistence type="predicted"/>
<dbReference type="RefSeq" id="WP_148732425.1">
    <property type="nucleotide sequence ID" value="NZ_VSSB01000001.1"/>
</dbReference>
<sequence>MWARLYFAAQALAGTVWWIAVFAVPVVREATLGSLDPVIVAALDIPLFVVASAAAALGLRIAAVVTTGWTILVTGAMAVYATLTTEAVWGAVLMAAAAAGSSAALSLMLLGRIPTEWVVARGPFAFRPAAAGAGATRHVLATAVQILVFWGVFLAAIPFTLTFVEARWGLAIPFPPVVAPVGLVLFLLASGLGLWSAATMSTIGHGTPLPAAMPNRLVIAGPYRFVRNPMAIAGITQGVAVGLMLSSWLVVAYAIAGSLVWNFAVRPHEEADLEARFGEAFRRYRSSVRCWWPRFDVGGAASARPTISAARRPAAGSDRDRSPIAR</sequence>
<feature type="transmembrane region" description="Helical" evidence="5">
    <location>
        <begin position="64"/>
        <end position="83"/>
    </location>
</feature>
<keyword evidence="2 5" id="KW-0812">Transmembrane</keyword>
<feature type="transmembrane region" description="Helical" evidence="5">
    <location>
        <begin position="177"/>
        <end position="195"/>
    </location>
</feature>
<evidence type="ECO:0000313" key="7">
    <source>
        <dbReference type="Proteomes" id="UP000325243"/>
    </source>
</evidence>
<dbReference type="GO" id="GO:0032259">
    <property type="term" value="P:methylation"/>
    <property type="evidence" value="ECO:0007669"/>
    <property type="project" value="UniProtKB-KW"/>
</dbReference>
<keyword evidence="3 5" id="KW-1133">Transmembrane helix</keyword>
<keyword evidence="4 5" id="KW-0472">Membrane</keyword>
<dbReference type="AlphaFoldDB" id="A0A5S4V1X0"/>
<keyword evidence="6" id="KW-0808">Transferase</keyword>
<evidence type="ECO:0000256" key="3">
    <source>
        <dbReference type="ARBA" id="ARBA00022989"/>
    </source>
</evidence>
<comment type="caution">
    <text evidence="6">The sequence shown here is derived from an EMBL/GenBank/DDBJ whole genome shotgun (WGS) entry which is preliminary data.</text>
</comment>
<name>A0A5S4V1X0_9MICO</name>
<reference evidence="6 7" key="1">
    <citation type="submission" date="2019-08" db="EMBL/GenBank/DDBJ databases">
        <authorList>
            <person name="Hu J."/>
        </authorList>
    </citation>
    <scope>NUCLEOTIDE SEQUENCE [LARGE SCALE GENOMIC DNA]</scope>
    <source>
        <strain evidence="6 7">NEAU-184</strain>
    </source>
</reference>
<gene>
    <name evidence="6" type="ORF">FYC51_04330</name>
</gene>
<keyword evidence="6" id="KW-0489">Methyltransferase</keyword>
<dbReference type="GO" id="GO:0008168">
    <property type="term" value="F:methyltransferase activity"/>
    <property type="evidence" value="ECO:0007669"/>
    <property type="project" value="UniProtKB-KW"/>
</dbReference>
<evidence type="ECO:0000256" key="2">
    <source>
        <dbReference type="ARBA" id="ARBA00022692"/>
    </source>
</evidence>